<feature type="domain" description="Core-binding (CB)" evidence="8">
    <location>
        <begin position="59"/>
        <end position="139"/>
    </location>
</feature>
<dbReference type="SUPFAM" id="SSF56349">
    <property type="entry name" value="DNA breaking-rejoining enzymes"/>
    <property type="match status" value="1"/>
</dbReference>
<dbReference type="InterPro" id="IPR044068">
    <property type="entry name" value="CB"/>
</dbReference>
<dbReference type="PROSITE" id="PS51898">
    <property type="entry name" value="TYR_RECOMBINASE"/>
    <property type="match status" value="1"/>
</dbReference>
<proteinExistence type="inferred from homology"/>
<evidence type="ECO:0000256" key="3">
    <source>
        <dbReference type="ARBA" id="ARBA00023125"/>
    </source>
</evidence>
<evidence type="ECO:0000256" key="1">
    <source>
        <dbReference type="ARBA" id="ARBA00008857"/>
    </source>
</evidence>
<dbReference type="Gene3D" id="1.10.150.130">
    <property type="match status" value="1"/>
</dbReference>
<dbReference type="CDD" id="cd01189">
    <property type="entry name" value="INT_ICEBs1_C_like"/>
    <property type="match status" value="1"/>
</dbReference>
<dbReference type="InterPro" id="IPR050808">
    <property type="entry name" value="Phage_Integrase"/>
</dbReference>
<comment type="caution">
    <text evidence="9">The sequence shown here is derived from an EMBL/GenBank/DDBJ whole genome shotgun (WGS) entry which is preliminary data.</text>
</comment>
<evidence type="ECO:0000256" key="2">
    <source>
        <dbReference type="ARBA" id="ARBA00022908"/>
    </source>
</evidence>
<dbReference type="Proteomes" id="UP001515943">
    <property type="component" value="Unassembled WGS sequence"/>
</dbReference>
<name>A0ABX1FQ40_9PSEU</name>
<dbReference type="EMBL" id="VSRL01000132">
    <property type="protein sequence ID" value="NKE60682.1"/>
    <property type="molecule type" value="Genomic_DNA"/>
</dbReference>
<dbReference type="InterPro" id="IPR011010">
    <property type="entry name" value="DNA_brk_join_enz"/>
</dbReference>
<dbReference type="InterPro" id="IPR013762">
    <property type="entry name" value="Integrase-like_cat_sf"/>
</dbReference>
<accession>A0ABX1FQ40</accession>
<dbReference type="InterPro" id="IPR010998">
    <property type="entry name" value="Integrase_recombinase_N"/>
</dbReference>
<evidence type="ECO:0000313" key="9">
    <source>
        <dbReference type="EMBL" id="NKE60682.1"/>
    </source>
</evidence>
<keyword evidence="4" id="KW-0233">DNA recombination</keyword>
<evidence type="ECO:0000259" key="7">
    <source>
        <dbReference type="PROSITE" id="PS51898"/>
    </source>
</evidence>
<dbReference type="PANTHER" id="PTHR30629:SF2">
    <property type="entry name" value="PROPHAGE INTEGRASE INTS-RELATED"/>
    <property type="match status" value="1"/>
</dbReference>
<gene>
    <name evidence="9" type="ORF">FXN61_29390</name>
</gene>
<dbReference type="Pfam" id="PF14659">
    <property type="entry name" value="Phage_int_SAM_3"/>
    <property type="match status" value="1"/>
</dbReference>
<evidence type="ECO:0000256" key="6">
    <source>
        <dbReference type="SAM" id="MobiDB-lite"/>
    </source>
</evidence>
<dbReference type="InterPro" id="IPR002104">
    <property type="entry name" value="Integrase_catalytic"/>
</dbReference>
<evidence type="ECO:0000256" key="4">
    <source>
        <dbReference type="ARBA" id="ARBA00023172"/>
    </source>
</evidence>
<dbReference type="Pfam" id="PF00589">
    <property type="entry name" value="Phage_integrase"/>
    <property type="match status" value="1"/>
</dbReference>
<comment type="similarity">
    <text evidence="1">Belongs to the 'phage' integrase family.</text>
</comment>
<feature type="domain" description="Tyr recombinase" evidence="7">
    <location>
        <begin position="164"/>
        <end position="368"/>
    </location>
</feature>
<dbReference type="RefSeq" id="WP_167977344.1">
    <property type="nucleotide sequence ID" value="NZ_VSRL01000132.1"/>
</dbReference>
<keyword evidence="2" id="KW-0229">DNA integration</keyword>
<dbReference type="Gene3D" id="1.10.443.10">
    <property type="entry name" value="Intergrase catalytic core"/>
    <property type="match status" value="1"/>
</dbReference>
<evidence type="ECO:0000313" key="10">
    <source>
        <dbReference type="Proteomes" id="UP001515943"/>
    </source>
</evidence>
<protein>
    <submittedName>
        <fullName evidence="9">Site-specific integrase</fullName>
    </submittedName>
</protein>
<dbReference type="PANTHER" id="PTHR30629">
    <property type="entry name" value="PROPHAGE INTEGRASE"/>
    <property type="match status" value="1"/>
</dbReference>
<organism evidence="9 10">
    <name type="scientific">Lentzea indica</name>
    <dbReference type="NCBI Taxonomy" id="2604800"/>
    <lineage>
        <taxon>Bacteria</taxon>
        <taxon>Bacillati</taxon>
        <taxon>Actinomycetota</taxon>
        <taxon>Actinomycetes</taxon>
        <taxon>Pseudonocardiales</taxon>
        <taxon>Pseudonocardiaceae</taxon>
        <taxon>Lentzea</taxon>
    </lineage>
</organism>
<dbReference type="PROSITE" id="PS51900">
    <property type="entry name" value="CB"/>
    <property type="match status" value="1"/>
</dbReference>
<evidence type="ECO:0000256" key="5">
    <source>
        <dbReference type="PROSITE-ProRule" id="PRU01248"/>
    </source>
</evidence>
<keyword evidence="3 5" id="KW-0238">DNA-binding</keyword>
<sequence length="401" mass="45392">MAWTEQIGKQSWRVRYHTGDGHTASISGFTTKLAAENHANDVESDQRRNTWLDPARGKTTLAEWATIWFTSLDLDPRTIDNYRSMLRRHIQLRWGTTPLNAITALGVNKWIADLHALGYANSTIAGIVKLLSMMLTDAADEGLIPANPVHRRRRRGRRSHRIQRERVWATPDEVLRIADQAQALGGNTAKLLIITAAWTGCRWGELTGLHRDNLDLDRGILIVDPRFGALHESSHKQWLGNPKTTSSARAITLPPFLIKLLRDYLQHHDNEFVFTAHGGNWLWRSTFTQRILEPAVNGNEDSPYNRSRTVPIRPGLTFHGLRHSHKTWLIADGAPEIAQARRLGHHLPNRVTEVYSHVAPEVEQRLLDNLQRRWRAARADVKAHPTAPEPVARRLSGPVAA</sequence>
<dbReference type="InterPro" id="IPR004107">
    <property type="entry name" value="Integrase_SAM-like_N"/>
</dbReference>
<reference evidence="9 10" key="1">
    <citation type="submission" date="2019-08" db="EMBL/GenBank/DDBJ databases">
        <title>Lentzea from Indian Himalayas.</title>
        <authorList>
            <person name="Mandal S."/>
            <person name="Mallick Gupta A."/>
            <person name="Maiti P.K."/>
            <person name="Sarkar J."/>
            <person name="Mandal S."/>
        </authorList>
    </citation>
    <scope>NUCLEOTIDE SEQUENCE [LARGE SCALE GENOMIC DNA]</scope>
    <source>
        <strain evidence="9 10">PSKA42</strain>
    </source>
</reference>
<evidence type="ECO:0000259" key="8">
    <source>
        <dbReference type="PROSITE" id="PS51900"/>
    </source>
</evidence>
<feature type="region of interest" description="Disordered" evidence="6">
    <location>
        <begin position="381"/>
        <end position="401"/>
    </location>
</feature>
<keyword evidence="10" id="KW-1185">Reference proteome</keyword>